<proteinExistence type="predicted"/>
<dbReference type="AlphaFoldDB" id="X1R7G8"/>
<accession>X1R7G8</accession>
<sequence length="34" mass="3947">PVKVLKYEEVDYNVEGAYPSDHKPIYVEVKILDP</sequence>
<evidence type="ECO:0000313" key="1">
    <source>
        <dbReference type="EMBL" id="GAI76473.1"/>
    </source>
</evidence>
<feature type="non-terminal residue" evidence="1">
    <location>
        <position position="1"/>
    </location>
</feature>
<evidence type="ECO:0008006" key="2">
    <source>
        <dbReference type="Google" id="ProtNLM"/>
    </source>
</evidence>
<name>X1R7G8_9ZZZZ</name>
<gene>
    <name evidence="1" type="ORF">S12H4_13610</name>
</gene>
<protein>
    <recommendedName>
        <fullName evidence="2">Endonuclease/exonuclease/phosphatase domain-containing protein</fullName>
    </recommendedName>
</protein>
<organism evidence="1">
    <name type="scientific">marine sediment metagenome</name>
    <dbReference type="NCBI Taxonomy" id="412755"/>
    <lineage>
        <taxon>unclassified sequences</taxon>
        <taxon>metagenomes</taxon>
        <taxon>ecological metagenomes</taxon>
    </lineage>
</organism>
<reference evidence="1" key="1">
    <citation type="journal article" date="2014" name="Front. Microbiol.">
        <title>High frequency of phylogenetically diverse reductive dehalogenase-homologous genes in deep subseafloor sedimentary metagenomes.</title>
        <authorList>
            <person name="Kawai M."/>
            <person name="Futagami T."/>
            <person name="Toyoda A."/>
            <person name="Takaki Y."/>
            <person name="Nishi S."/>
            <person name="Hori S."/>
            <person name="Arai W."/>
            <person name="Tsubouchi T."/>
            <person name="Morono Y."/>
            <person name="Uchiyama I."/>
            <person name="Ito T."/>
            <person name="Fujiyama A."/>
            <person name="Inagaki F."/>
            <person name="Takami H."/>
        </authorList>
    </citation>
    <scope>NUCLEOTIDE SEQUENCE</scope>
    <source>
        <strain evidence="1">Expedition CK06-06</strain>
    </source>
</reference>
<comment type="caution">
    <text evidence="1">The sequence shown here is derived from an EMBL/GenBank/DDBJ whole genome shotgun (WGS) entry which is preliminary data.</text>
</comment>
<dbReference type="EMBL" id="BARW01006483">
    <property type="protein sequence ID" value="GAI76473.1"/>
    <property type="molecule type" value="Genomic_DNA"/>
</dbReference>